<dbReference type="PRINTS" id="PR01590">
    <property type="entry name" value="HTHFIS"/>
</dbReference>
<comment type="similarity">
    <text evidence="1">Belongs to the transcriptional regulatory Fis family.</text>
</comment>
<dbReference type="GO" id="GO:0006355">
    <property type="term" value="P:regulation of DNA-templated transcription"/>
    <property type="evidence" value="ECO:0007669"/>
    <property type="project" value="InterPro"/>
</dbReference>
<feature type="domain" description="DNA binding HTH" evidence="4">
    <location>
        <begin position="39"/>
        <end position="76"/>
    </location>
</feature>
<reference evidence="5 6" key="1">
    <citation type="submission" date="2020-08" db="EMBL/GenBank/DDBJ databases">
        <title>Bridging the membrane lipid divide: bacteria of the FCB group superphylum have the potential to synthesize archaeal ether lipids.</title>
        <authorList>
            <person name="Villanueva L."/>
            <person name="Von Meijenfeldt F.A.B."/>
            <person name="Westbye A.B."/>
            <person name="Yadav S."/>
            <person name="Hopmans E.C."/>
            <person name="Dutilh B.E."/>
            <person name="Sinninghe Damste J.S."/>
        </authorList>
    </citation>
    <scope>NUCLEOTIDE SEQUENCE [LARGE SCALE GENOMIC DNA]</scope>
    <source>
        <strain evidence="5">NIOZ-UU100</strain>
    </source>
</reference>
<accession>A0A8J6NXU8</accession>
<dbReference type="GO" id="GO:0043565">
    <property type="term" value="F:sequence-specific DNA binding"/>
    <property type="evidence" value="ECO:0007669"/>
    <property type="project" value="InterPro"/>
</dbReference>
<proteinExistence type="inferred from homology"/>
<protein>
    <recommendedName>
        <fullName evidence="3">Putative Fis-like DNA-binding protein</fullName>
    </recommendedName>
</protein>
<keyword evidence="2" id="KW-0238">DNA-binding</keyword>
<dbReference type="Gene3D" id="1.10.10.60">
    <property type="entry name" value="Homeodomain-like"/>
    <property type="match status" value="1"/>
</dbReference>
<evidence type="ECO:0000313" key="5">
    <source>
        <dbReference type="EMBL" id="MBC8519699.1"/>
    </source>
</evidence>
<organism evidence="5 6">
    <name type="scientific">Candidatus Thiopontia autotrophica</name>
    <dbReference type="NCBI Taxonomy" id="2841688"/>
    <lineage>
        <taxon>Bacteria</taxon>
        <taxon>Pseudomonadati</taxon>
        <taxon>Pseudomonadota</taxon>
        <taxon>Gammaproteobacteria</taxon>
        <taxon>Candidatus Thiopontia</taxon>
    </lineage>
</organism>
<dbReference type="PANTHER" id="PTHR47918:SF1">
    <property type="entry name" value="DNA-BINDING PROTEIN FIS"/>
    <property type="match status" value="1"/>
</dbReference>
<dbReference type="InterPro" id="IPR009057">
    <property type="entry name" value="Homeodomain-like_sf"/>
</dbReference>
<dbReference type="Proteomes" id="UP000654401">
    <property type="component" value="Unassembled WGS sequence"/>
</dbReference>
<evidence type="ECO:0000259" key="4">
    <source>
        <dbReference type="Pfam" id="PF02954"/>
    </source>
</evidence>
<dbReference type="SUPFAM" id="SSF46689">
    <property type="entry name" value="Homeodomain-like"/>
    <property type="match status" value="1"/>
</dbReference>
<dbReference type="InterPro" id="IPR002197">
    <property type="entry name" value="HTH_Fis"/>
</dbReference>
<dbReference type="InterPro" id="IPR005412">
    <property type="entry name" value="Fis_DNA-bd"/>
</dbReference>
<dbReference type="InterPro" id="IPR050207">
    <property type="entry name" value="Trans_regulatory_Fis"/>
</dbReference>
<evidence type="ECO:0000256" key="1">
    <source>
        <dbReference type="ARBA" id="ARBA00008559"/>
    </source>
</evidence>
<dbReference type="AlphaFoldDB" id="A0A8J6NXU8"/>
<gene>
    <name evidence="5" type="ORF">H8D24_04740</name>
</gene>
<evidence type="ECO:0000313" key="6">
    <source>
        <dbReference type="Proteomes" id="UP000654401"/>
    </source>
</evidence>
<dbReference type="PANTHER" id="PTHR47918">
    <property type="entry name" value="DNA-BINDING PROTEIN FIS"/>
    <property type="match status" value="1"/>
</dbReference>
<evidence type="ECO:0000256" key="3">
    <source>
        <dbReference type="ARBA" id="ARBA00029540"/>
    </source>
</evidence>
<sequence length="86" mass="9644">MSSVNDKCASFRACIRGNLEEFFGKLGGSEPTDLYQRILDQMEQPLLELTLKQCDGNQSRAAKMLGINRNTLKKKIVQHDIKSSGK</sequence>
<dbReference type="EMBL" id="JACNFK010000026">
    <property type="protein sequence ID" value="MBC8519699.1"/>
    <property type="molecule type" value="Genomic_DNA"/>
</dbReference>
<dbReference type="PIRSF" id="PIRSF002097">
    <property type="entry name" value="DNA-binding_Fis"/>
    <property type="match status" value="1"/>
</dbReference>
<comment type="caution">
    <text evidence="5">The sequence shown here is derived from an EMBL/GenBank/DDBJ whole genome shotgun (WGS) entry which is preliminary data.</text>
</comment>
<dbReference type="Pfam" id="PF02954">
    <property type="entry name" value="HTH_8"/>
    <property type="match status" value="1"/>
</dbReference>
<evidence type="ECO:0000256" key="2">
    <source>
        <dbReference type="ARBA" id="ARBA00023125"/>
    </source>
</evidence>
<name>A0A8J6NXU8_9GAMM</name>